<proteinExistence type="inferred from homology"/>
<keyword evidence="2" id="KW-0805">Transcription regulation</keyword>
<dbReference type="SUPFAM" id="SSF88659">
    <property type="entry name" value="Sigma3 and sigma4 domains of RNA polymerase sigma factors"/>
    <property type="match status" value="2"/>
</dbReference>
<dbReference type="InterPro" id="IPR007624">
    <property type="entry name" value="RNA_pol_sigma70_r3"/>
</dbReference>
<evidence type="ECO:0000256" key="5">
    <source>
        <dbReference type="ARBA" id="ARBA00023163"/>
    </source>
</evidence>
<dbReference type="PANTHER" id="PTHR30603">
    <property type="entry name" value="RNA POLYMERASE SIGMA FACTOR RPO"/>
    <property type="match status" value="1"/>
</dbReference>
<dbReference type="EMBL" id="HBHW01028365">
    <property type="protein sequence ID" value="CAE0053930.1"/>
    <property type="molecule type" value="Transcribed_RNA"/>
</dbReference>
<dbReference type="AlphaFoldDB" id="A0A7S3EI06"/>
<keyword evidence="4" id="KW-0238">DNA-binding</keyword>
<dbReference type="Pfam" id="PF04545">
    <property type="entry name" value="Sigma70_r4"/>
    <property type="match status" value="1"/>
</dbReference>
<evidence type="ECO:0000313" key="8">
    <source>
        <dbReference type="EMBL" id="CAE0053930.1"/>
    </source>
</evidence>
<dbReference type="Pfam" id="PF00140">
    <property type="entry name" value="Sigma70_r1_2"/>
    <property type="match status" value="1"/>
</dbReference>
<dbReference type="InterPro" id="IPR014284">
    <property type="entry name" value="RNA_pol_sigma-70_dom"/>
</dbReference>
<feature type="region of interest" description="Disordered" evidence="6">
    <location>
        <begin position="38"/>
        <end position="159"/>
    </location>
</feature>
<dbReference type="Gene3D" id="1.10.10.10">
    <property type="entry name" value="Winged helix-like DNA-binding domain superfamily/Winged helix DNA-binding domain"/>
    <property type="match status" value="2"/>
</dbReference>
<feature type="domain" description="RNA polymerase sigma-70" evidence="7">
    <location>
        <begin position="430"/>
        <end position="456"/>
    </location>
</feature>
<dbReference type="Pfam" id="PF04539">
    <property type="entry name" value="Sigma70_r3"/>
    <property type="match status" value="1"/>
</dbReference>
<evidence type="ECO:0000256" key="6">
    <source>
        <dbReference type="SAM" id="MobiDB-lite"/>
    </source>
</evidence>
<dbReference type="SUPFAM" id="SSF88946">
    <property type="entry name" value="Sigma2 domain of RNA polymerase sigma factors"/>
    <property type="match status" value="1"/>
</dbReference>
<evidence type="ECO:0000256" key="2">
    <source>
        <dbReference type="ARBA" id="ARBA00023015"/>
    </source>
</evidence>
<dbReference type="InterPro" id="IPR009042">
    <property type="entry name" value="RNA_pol_sigma70_r1_2"/>
</dbReference>
<organism evidence="8">
    <name type="scientific">Rhodosorus marinus</name>
    <dbReference type="NCBI Taxonomy" id="101924"/>
    <lineage>
        <taxon>Eukaryota</taxon>
        <taxon>Rhodophyta</taxon>
        <taxon>Stylonematophyceae</taxon>
        <taxon>Stylonematales</taxon>
        <taxon>Stylonemataceae</taxon>
        <taxon>Rhodosorus</taxon>
    </lineage>
</organism>
<dbReference type="InterPro" id="IPR036388">
    <property type="entry name" value="WH-like_DNA-bd_sf"/>
</dbReference>
<dbReference type="PRINTS" id="PR00046">
    <property type="entry name" value="SIGMA70FCT"/>
</dbReference>
<protein>
    <recommendedName>
        <fullName evidence="7">RNA polymerase sigma-70 domain-containing protein</fullName>
    </recommendedName>
</protein>
<feature type="compositionally biased region" description="Basic and acidic residues" evidence="6">
    <location>
        <begin position="87"/>
        <end position="114"/>
    </location>
</feature>
<dbReference type="InterPro" id="IPR007627">
    <property type="entry name" value="RNA_pol_sigma70_r2"/>
</dbReference>
<dbReference type="CDD" id="cd06171">
    <property type="entry name" value="Sigma70_r4"/>
    <property type="match status" value="1"/>
</dbReference>
<keyword evidence="5" id="KW-0804">Transcription</keyword>
<keyword evidence="3" id="KW-0731">Sigma factor</keyword>
<accession>A0A7S3EI06</accession>
<dbReference type="NCBIfam" id="TIGR02937">
    <property type="entry name" value="sigma70-ECF"/>
    <property type="match status" value="1"/>
</dbReference>
<dbReference type="InterPro" id="IPR013324">
    <property type="entry name" value="RNA_pol_sigma_r3/r4-like"/>
</dbReference>
<evidence type="ECO:0000256" key="1">
    <source>
        <dbReference type="ARBA" id="ARBA00007788"/>
    </source>
</evidence>
<dbReference type="InterPro" id="IPR050239">
    <property type="entry name" value="Sigma-70_RNA_pol_init_factors"/>
</dbReference>
<sequence>MAFVGSTLLFRQRTSTNENARRRSSRAQVASILSTTSQVKQRVPSQVSQTEVRASNLRSVRITSPEGSGDNPATSVLSPTKPSDSVSGREMDKGAQEMLESIRKNRLLRERGGYSDDDEQESGDGDDDEDDEDYDDEELLRASRRRRRRKKRNQARDSVKSYLQEIGKTKLLKAEMEIELARSIQMLLGLERTRSEFIEKVGRSPTDAEWAQECDLDYSQFKKNLYCGRLAKEKMVSANLRLVVSIAKKYLNRGLSFQDLIQEGSIGLIKGTEKFDADKGFKFSTYATWWIRQSITRAIADFSRPIRLPVHVNDTITSVRKVSKALEVELGRPPSEKETADRMEIPVDKLRFVLRCARSTLSLETPVGGPDDKESTTLASFIEWNGESPEEKAEKSLLREDLDSVLGTLNARERDVIRMRYGLDDGKAKTLEEIGTHFAVTRERIRQIESKALKKLRNPSRNSPLKEYVYGC</sequence>
<dbReference type="GO" id="GO:0016987">
    <property type="term" value="F:sigma factor activity"/>
    <property type="evidence" value="ECO:0007669"/>
    <property type="project" value="UniProtKB-KW"/>
</dbReference>
<dbReference type="InterPro" id="IPR013325">
    <property type="entry name" value="RNA_pol_sigma_r2"/>
</dbReference>
<dbReference type="GO" id="GO:0006352">
    <property type="term" value="P:DNA-templated transcription initiation"/>
    <property type="evidence" value="ECO:0007669"/>
    <property type="project" value="InterPro"/>
</dbReference>
<comment type="similarity">
    <text evidence="1">Belongs to the sigma-70 factor family.</text>
</comment>
<dbReference type="Gene3D" id="1.10.601.10">
    <property type="entry name" value="RNA Polymerase Primary Sigma Factor"/>
    <property type="match status" value="1"/>
</dbReference>
<dbReference type="InterPro" id="IPR000943">
    <property type="entry name" value="RNA_pol_sigma70"/>
</dbReference>
<evidence type="ECO:0000256" key="4">
    <source>
        <dbReference type="ARBA" id="ARBA00023125"/>
    </source>
</evidence>
<feature type="compositionally biased region" description="Basic residues" evidence="6">
    <location>
        <begin position="142"/>
        <end position="153"/>
    </location>
</feature>
<dbReference type="GO" id="GO:0003677">
    <property type="term" value="F:DNA binding"/>
    <property type="evidence" value="ECO:0007669"/>
    <property type="project" value="UniProtKB-KW"/>
</dbReference>
<feature type="compositionally biased region" description="Acidic residues" evidence="6">
    <location>
        <begin position="115"/>
        <end position="138"/>
    </location>
</feature>
<dbReference type="PANTHER" id="PTHR30603:SF60">
    <property type="entry name" value="RNA POLYMERASE SIGMA FACTOR RPOD"/>
    <property type="match status" value="1"/>
</dbReference>
<dbReference type="InterPro" id="IPR007630">
    <property type="entry name" value="RNA_pol_sigma70_r4"/>
</dbReference>
<dbReference type="PROSITE" id="PS00716">
    <property type="entry name" value="SIGMA70_2"/>
    <property type="match status" value="1"/>
</dbReference>
<evidence type="ECO:0000259" key="7">
    <source>
        <dbReference type="PROSITE" id="PS00716"/>
    </source>
</evidence>
<name>A0A7S3EI06_9RHOD</name>
<feature type="compositionally biased region" description="Polar residues" evidence="6">
    <location>
        <begin position="38"/>
        <end position="86"/>
    </location>
</feature>
<gene>
    <name evidence="8" type="ORF">RMAR00112_LOCUS21959</name>
</gene>
<dbReference type="Pfam" id="PF04542">
    <property type="entry name" value="Sigma70_r2"/>
    <property type="match status" value="1"/>
</dbReference>
<reference evidence="8" key="1">
    <citation type="submission" date="2021-01" db="EMBL/GenBank/DDBJ databases">
        <authorList>
            <person name="Corre E."/>
            <person name="Pelletier E."/>
            <person name="Niang G."/>
            <person name="Scheremetjew M."/>
            <person name="Finn R."/>
            <person name="Kale V."/>
            <person name="Holt S."/>
            <person name="Cochrane G."/>
            <person name="Meng A."/>
            <person name="Brown T."/>
            <person name="Cohen L."/>
        </authorList>
    </citation>
    <scope>NUCLEOTIDE SEQUENCE</scope>
    <source>
        <strain evidence="8">CCMP 769</strain>
    </source>
</reference>
<evidence type="ECO:0000256" key="3">
    <source>
        <dbReference type="ARBA" id="ARBA00023082"/>
    </source>
</evidence>